<dbReference type="Proteomes" id="UP001303760">
    <property type="component" value="Unassembled WGS sequence"/>
</dbReference>
<dbReference type="InterPro" id="IPR056402">
    <property type="entry name" value="DA_N"/>
</dbReference>
<evidence type="ECO:0000259" key="4">
    <source>
        <dbReference type="Pfam" id="PF24137"/>
    </source>
</evidence>
<dbReference type="Pfam" id="PF22903">
    <property type="entry name" value="DA_C"/>
    <property type="match status" value="1"/>
</dbReference>
<keyword evidence="1" id="KW-0413">Isomerase</keyword>
<evidence type="ECO:0000259" key="3">
    <source>
        <dbReference type="Pfam" id="PF22903"/>
    </source>
</evidence>
<sequence length="395" mass="42750">MSSHSVSYFDIEGYCVVPGPVPAASLDPDAGNVFPKFVNQLSDTAWELWYFDGGSDNGRTAFTLKEGGWRVQIFAQWPDGSMWNNELYFVESVVTTDGGGSNGRVHGFWSVRDNQSGVSFTVDPGLSAATLSFNIPQRVVGTVVLKTLDGNRQGFPSSEAAALLCPDMYYIRPISLAGAEAHLVFHSAGTDGAGESSREFTFVSGRGGMDRCWTSLSWPQLLSESYFQRAHVGPYNVQLMRILLPAASGRTPYVTARLWKHQELVCAAQQVIEAADLERLSSEGSLPAQDFITIAKVYENNEEGGGSGVTGAFRDKNVGYTIQFVGGEREGGGESTGVRPRWRFQVRHVRPWWNMPTSPPGPNATGNSAFLDVVTGGAQGEVWPSGTGDSGQLEL</sequence>
<dbReference type="InterPro" id="IPR054499">
    <property type="entry name" value="DA_C"/>
</dbReference>
<organism evidence="5 6">
    <name type="scientific">Achaetomium macrosporum</name>
    <dbReference type="NCBI Taxonomy" id="79813"/>
    <lineage>
        <taxon>Eukaryota</taxon>
        <taxon>Fungi</taxon>
        <taxon>Dikarya</taxon>
        <taxon>Ascomycota</taxon>
        <taxon>Pezizomycotina</taxon>
        <taxon>Sordariomycetes</taxon>
        <taxon>Sordariomycetidae</taxon>
        <taxon>Sordariales</taxon>
        <taxon>Chaetomiaceae</taxon>
        <taxon>Achaetomium</taxon>
    </lineage>
</organism>
<reference evidence="5" key="1">
    <citation type="journal article" date="2023" name="Mol. Phylogenet. Evol.">
        <title>Genome-scale phylogeny and comparative genomics of the fungal order Sordariales.</title>
        <authorList>
            <person name="Hensen N."/>
            <person name="Bonometti L."/>
            <person name="Westerberg I."/>
            <person name="Brannstrom I.O."/>
            <person name="Guillou S."/>
            <person name="Cros-Aarteil S."/>
            <person name="Calhoun S."/>
            <person name="Haridas S."/>
            <person name="Kuo A."/>
            <person name="Mondo S."/>
            <person name="Pangilinan J."/>
            <person name="Riley R."/>
            <person name="LaButti K."/>
            <person name="Andreopoulos B."/>
            <person name="Lipzen A."/>
            <person name="Chen C."/>
            <person name="Yan M."/>
            <person name="Daum C."/>
            <person name="Ng V."/>
            <person name="Clum A."/>
            <person name="Steindorff A."/>
            <person name="Ohm R.A."/>
            <person name="Martin F."/>
            <person name="Silar P."/>
            <person name="Natvig D.O."/>
            <person name="Lalanne C."/>
            <person name="Gautier V."/>
            <person name="Ament-Velasquez S.L."/>
            <person name="Kruys A."/>
            <person name="Hutchinson M.I."/>
            <person name="Powell A.J."/>
            <person name="Barry K."/>
            <person name="Miller A.N."/>
            <person name="Grigoriev I.V."/>
            <person name="Debuchy R."/>
            <person name="Gladieux P."/>
            <person name="Hiltunen Thoren M."/>
            <person name="Johannesson H."/>
        </authorList>
    </citation>
    <scope>NUCLEOTIDE SEQUENCE</scope>
    <source>
        <strain evidence="5">CBS 532.94</strain>
    </source>
</reference>
<comment type="caution">
    <text evidence="5">The sequence shown here is derived from an EMBL/GenBank/DDBJ whole genome shotgun (WGS) entry which is preliminary data.</text>
</comment>
<proteinExistence type="inferred from homology"/>
<evidence type="ECO:0008006" key="7">
    <source>
        <dbReference type="Google" id="ProtNLM"/>
    </source>
</evidence>
<evidence type="ECO:0000313" key="5">
    <source>
        <dbReference type="EMBL" id="KAK4235717.1"/>
    </source>
</evidence>
<feature type="domain" description="Diels-Alderase C-terminal" evidence="3">
    <location>
        <begin position="216"/>
        <end position="395"/>
    </location>
</feature>
<accession>A0AAN7C6L4</accession>
<evidence type="ECO:0000313" key="6">
    <source>
        <dbReference type="Proteomes" id="UP001303760"/>
    </source>
</evidence>
<reference evidence="5" key="2">
    <citation type="submission" date="2023-05" db="EMBL/GenBank/DDBJ databases">
        <authorList>
            <consortium name="Lawrence Berkeley National Laboratory"/>
            <person name="Steindorff A."/>
            <person name="Hensen N."/>
            <person name="Bonometti L."/>
            <person name="Westerberg I."/>
            <person name="Brannstrom I.O."/>
            <person name="Guillou S."/>
            <person name="Cros-Aarteil S."/>
            <person name="Calhoun S."/>
            <person name="Haridas S."/>
            <person name="Kuo A."/>
            <person name="Mondo S."/>
            <person name="Pangilinan J."/>
            <person name="Riley R."/>
            <person name="Labutti K."/>
            <person name="Andreopoulos B."/>
            <person name="Lipzen A."/>
            <person name="Chen C."/>
            <person name="Yanf M."/>
            <person name="Daum C."/>
            <person name="Ng V."/>
            <person name="Clum A."/>
            <person name="Ohm R."/>
            <person name="Martin F."/>
            <person name="Silar P."/>
            <person name="Natvig D."/>
            <person name="Lalanne C."/>
            <person name="Gautier V."/>
            <person name="Ament-Velasquez S.L."/>
            <person name="Kruys A."/>
            <person name="Hutchinson M.I."/>
            <person name="Powell A.J."/>
            <person name="Barry K."/>
            <person name="Miller A.N."/>
            <person name="Grigoriev I.V."/>
            <person name="Debuchy R."/>
            <person name="Gladieux P."/>
            <person name="Thoren M.H."/>
            <person name="Johannesson H."/>
        </authorList>
    </citation>
    <scope>NUCLEOTIDE SEQUENCE</scope>
    <source>
        <strain evidence="5">CBS 532.94</strain>
    </source>
</reference>
<evidence type="ECO:0000256" key="1">
    <source>
        <dbReference type="ARBA" id="ARBA00023235"/>
    </source>
</evidence>
<feature type="domain" description="Diels-Alderase N-terminal" evidence="4">
    <location>
        <begin position="4"/>
        <end position="213"/>
    </location>
</feature>
<keyword evidence="6" id="KW-1185">Reference proteome</keyword>
<gene>
    <name evidence="5" type="ORF">C8A03DRAFT_36411</name>
</gene>
<name>A0AAN7C6L4_9PEZI</name>
<dbReference type="GO" id="GO:0016853">
    <property type="term" value="F:isomerase activity"/>
    <property type="evidence" value="ECO:0007669"/>
    <property type="project" value="UniProtKB-KW"/>
</dbReference>
<dbReference type="AlphaFoldDB" id="A0AAN7C6L4"/>
<comment type="similarity">
    <text evidence="2">Belongs to the Diels-Alderase family.</text>
</comment>
<protein>
    <recommendedName>
        <fullName evidence="7">Diels-Alderase</fullName>
    </recommendedName>
</protein>
<dbReference type="Pfam" id="PF24137">
    <property type="entry name" value="DA_N"/>
    <property type="match status" value="1"/>
</dbReference>
<evidence type="ECO:0000256" key="2">
    <source>
        <dbReference type="ARBA" id="ARBA00046325"/>
    </source>
</evidence>
<dbReference type="EMBL" id="MU860243">
    <property type="protein sequence ID" value="KAK4235717.1"/>
    <property type="molecule type" value="Genomic_DNA"/>
</dbReference>